<comment type="caution">
    <text evidence="7">The sequence shown here is derived from an EMBL/GenBank/DDBJ whole genome shotgun (WGS) entry which is preliminary data.</text>
</comment>
<accession>A0A366DQK0</accession>
<protein>
    <submittedName>
        <fullName evidence="7">TetR family transcriptional regulator</fullName>
    </submittedName>
</protein>
<evidence type="ECO:0000256" key="1">
    <source>
        <dbReference type="ARBA" id="ARBA00022491"/>
    </source>
</evidence>
<dbReference type="OrthoDB" id="3787664at2"/>
<dbReference type="Proteomes" id="UP000252586">
    <property type="component" value="Unassembled WGS sequence"/>
</dbReference>
<gene>
    <name evidence="7" type="ORF">DFR74_1038</name>
</gene>
<keyword evidence="3 5" id="KW-0238">DNA-binding</keyword>
<evidence type="ECO:0000259" key="6">
    <source>
        <dbReference type="PROSITE" id="PS50977"/>
    </source>
</evidence>
<dbReference type="PROSITE" id="PS01081">
    <property type="entry name" value="HTH_TETR_1"/>
    <property type="match status" value="1"/>
</dbReference>
<dbReference type="RefSeq" id="WP_067509967.1">
    <property type="nucleotide sequence ID" value="NZ_CP107943.1"/>
</dbReference>
<reference evidence="7 8" key="1">
    <citation type="submission" date="2018-06" db="EMBL/GenBank/DDBJ databases">
        <title>Genomic Encyclopedia of Type Strains, Phase IV (KMG-IV): sequencing the most valuable type-strain genomes for metagenomic binning, comparative biology and taxonomic classification.</title>
        <authorList>
            <person name="Goeker M."/>
        </authorList>
    </citation>
    <scope>NUCLEOTIDE SEQUENCE [LARGE SCALE GENOMIC DNA]</scope>
    <source>
        <strain evidence="7 8">DSM 44599</strain>
    </source>
</reference>
<dbReference type="PRINTS" id="PR00455">
    <property type="entry name" value="HTHTETR"/>
</dbReference>
<dbReference type="PROSITE" id="PS50977">
    <property type="entry name" value="HTH_TETR_2"/>
    <property type="match status" value="1"/>
</dbReference>
<keyword evidence="4" id="KW-0804">Transcription</keyword>
<evidence type="ECO:0000256" key="3">
    <source>
        <dbReference type="ARBA" id="ARBA00023125"/>
    </source>
</evidence>
<dbReference type="STRING" id="1210090.GCA_001613185_03496"/>
<dbReference type="InterPro" id="IPR009057">
    <property type="entry name" value="Homeodomain-like_sf"/>
</dbReference>
<keyword evidence="8" id="KW-1185">Reference proteome</keyword>
<feature type="DNA-binding region" description="H-T-H motif" evidence="5">
    <location>
        <begin position="34"/>
        <end position="53"/>
    </location>
</feature>
<dbReference type="Gene3D" id="1.10.357.10">
    <property type="entry name" value="Tetracycline Repressor, domain 2"/>
    <property type="match status" value="1"/>
</dbReference>
<dbReference type="SUPFAM" id="SSF46689">
    <property type="entry name" value="Homeodomain-like"/>
    <property type="match status" value="1"/>
</dbReference>
<dbReference type="PANTHER" id="PTHR30055">
    <property type="entry name" value="HTH-TYPE TRANSCRIPTIONAL REGULATOR RUTR"/>
    <property type="match status" value="1"/>
</dbReference>
<organism evidence="7 8">
    <name type="scientific">Nocardia puris</name>
    <dbReference type="NCBI Taxonomy" id="208602"/>
    <lineage>
        <taxon>Bacteria</taxon>
        <taxon>Bacillati</taxon>
        <taxon>Actinomycetota</taxon>
        <taxon>Actinomycetes</taxon>
        <taxon>Mycobacteriales</taxon>
        <taxon>Nocardiaceae</taxon>
        <taxon>Nocardia</taxon>
    </lineage>
</organism>
<evidence type="ECO:0000256" key="2">
    <source>
        <dbReference type="ARBA" id="ARBA00023015"/>
    </source>
</evidence>
<evidence type="ECO:0000313" key="8">
    <source>
        <dbReference type="Proteomes" id="UP000252586"/>
    </source>
</evidence>
<evidence type="ECO:0000256" key="5">
    <source>
        <dbReference type="PROSITE-ProRule" id="PRU00335"/>
    </source>
</evidence>
<dbReference type="Pfam" id="PF13977">
    <property type="entry name" value="TetR_C_6"/>
    <property type="match status" value="1"/>
</dbReference>
<evidence type="ECO:0000256" key="4">
    <source>
        <dbReference type="ARBA" id="ARBA00023163"/>
    </source>
</evidence>
<dbReference type="InterPro" id="IPR036271">
    <property type="entry name" value="Tet_transcr_reg_TetR-rel_C_sf"/>
</dbReference>
<dbReference type="EMBL" id="QNRE01000003">
    <property type="protein sequence ID" value="RBO92366.1"/>
    <property type="molecule type" value="Genomic_DNA"/>
</dbReference>
<dbReference type="GO" id="GO:0000976">
    <property type="term" value="F:transcription cis-regulatory region binding"/>
    <property type="evidence" value="ECO:0007669"/>
    <property type="project" value="TreeGrafter"/>
</dbReference>
<sequence>MPRTVDPARHRARRLQIIDAGLSVLAEHGYDGATTAMICKTAGIGSGTFFHYFPTKDSLVVAAVELGTEEIGEFFAQRADRTDHRQVLAEYAEHAVAELADPRAPDFIRVVGGLMHRPGIAAALAADDAVVRTNLTARARAAAEAGQIGTDLEPERLAAWIMVLLEGLAGRVAADASFDAAREIPVFHRLLAELLDNAP</sequence>
<keyword evidence="1" id="KW-0678">Repressor</keyword>
<dbReference type="InterPro" id="IPR001647">
    <property type="entry name" value="HTH_TetR"/>
</dbReference>
<proteinExistence type="predicted"/>
<dbReference type="GO" id="GO:0003700">
    <property type="term" value="F:DNA-binding transcription factor activity"/>
    <property type="evidence" value="ECO:0007669"/>
    <property type="project" value="TreeGrafter"/>
</dbReference>
<feature type="domain" description="HTH tetR-type" evidence="6">
    <location>
        <begin position="11"/>
        <end position="71"/>
    </location>
</feature>
<dbReference type="InterPro" id="IPR039538">
    <property type="entry name" value="BetI_C"/>
</dbReference>
<dbReference type="InterPro" id="IPR050109">
    <property type="entry name" value="HTH-type_TetR-like_transc_reg"/>
</dbReference>
<dbReference type="Pfam" id="PF00440">
    <property type="entry name" value="TetR_N"/>
    <property type="match status" value="1"/>
</dbReference>
<dbReference type="PANTHER" id="PTHR30055:SF234">
    <property type="entry name" value="HTH-TYPE TRANSCRIPTIONAL REGULATOR BETI"/>
    <property type="match status" value="1"/>
</dbReference>
<dbReference type="InterPro" id="IPR023772">
    <property type="entry name" value="DNA-bd_HTH_TetR-type_CS"/>
</dbReference>
<name>A0A366DQK0_9NOCA</name>
<dbReference type="SUPFAM" id="SSF48498">
    <property type="entry name" value="Tetracyclin repressor-like, C-terminal domain"/>
    <property type="match status" value="1"/>
</dbReference>
<dbReference type="AlphaFoldDB" id="A0A366DQK0"/>
<evidence type="ECO:0000313" key="7">
    <source>
        <dbReference type="EMBL" id="RBO92366.1"/>
    </source>
</evidence>
<keyword evidence="2" id="KW-0805">Transcription regulation</keyword>